<dbReference type="PANTHER" id="PTHR46112">
    <property type="entry name" value="AMINOPEPTIDASE"/>
    <property type="match status" value="1"/>
</dbReference>
<dbReference type="InterPro" id="IPR050659">
    <property type="entry name" value="Peptidase_M24B"/>
</dbReference>
<evidence type="ECO:0000259" key="1">
    <source>
        <dbReference type="Pfam" id="PF00557"/>
    </source>
</evidence>
<dbReference type="PANTHER" id="PTHR46112:SF2">
    <property type="entry name" value="XAA-PRO AMINOPEPTIDASE P-RELATED"/>
    <property type="match status" value="1"/>
</dbReference>
<reference evidence="2" key="1">
    <citation type="journal article" date="2015" name="Nature">
        <title>Complex archaea that bridge the gap between prokaryotes and eukaryotes.</title>
        <authorList>
            <person name="Spang A."/>
            <person name="Saw J.H."/>
            <person name="Jorgensen S.L."/>
            <person name="Zaremba-Niedzwiedzka K."/>
            <person name="Martijn J."/>
            <person name="Lind A.E."/>
            <person name="van Eijk R."/>
            <person name="Schleper C."/>
            <person name="Guy L."/>
            <person name="Ettema T.J."/>
        </authorList>
    </citation>
    <scope>NUCLEOTIDE SEQUENCE</scope>
</reference>
<gene>
    <name evidence="2" type="ORF">LCGC14_2830720</name>
</gene>
<feature type="domain" description="Peptidase M24" evidence="1">
    <location>
        <begin position="151"/>
        <end position="370"/>
    </location>
</feature>
<dbReference type="Gene3D" id="3.90.230.10">
    <property type="entry name" value="Creatinase/methionine aminopeptidase superfamily"/>
    <property type="match status" value="1"/>
</dbReference>
<evidence type="ECO:0000313" key="2">
    <source>
        <dbReference type="EMBL" id="KKK79715.1"/>
    </source>
</evidence>
<proteinExistence type="predicted"/>
<dbReference type="InterPro" id="IPR000994">
    <property type="entry name" value="Pept_M24"/>
</dbReference>
<dbReference type="Pfam" id="PF00557">
    <property type="entry name" value="Peptidase_M24"/>
    <property type="match status" value="1"/>
</dbReference>
<dbReference type="InterPro" id="IPR036005">
    <property type="entry name" value="Creatinase/aminopeptidase-like"/>
</dbReference>
<dbReference type="AlphaFoldDB" id="A0A0F8Z0V2"/>
<sequence length="388" mass="43122">MVDIGKAKRAIGEEKLSGWLFFNLHHRDSLSDRILEIPGESHNSRPWLYLIRRESEPVIVVHGVEAGVLDHLPGEKKVYSSRSSFLEILRELARGEEVTAAQFSSQVPFISFLDHGTARVLSECGFNLTSSDNLVQRFIGLLDKSAIESHEKAATKLYAIVQETWDRIRNSMKKNPLPCEGNVQHWILELFQREGLYSDFPPLVAVGKNTSNPHYLVRGEGDKLEAGAVLQLDIWARLKGQDSVYGDISWGGVLACNVPEEAAVVFDTLITARELAVAIIAQAFKSKKPVSGFEVDQRVRSLIAERGYGEFLLHRTGHAIDTEVHGYGVNIDSVEFPDARLILEGSCFSIEPGIYTADFGLRTEINVYIKNSKAVISGGAPQQRLLIL</sequence>
<organism evidence="2">
    <name type="scientific">marine sediment metagenome</name>
    <dbReference type="NCBI Taxonomy" id="412755"/>
    <lineage>
        <taxon>unclassified sequences</taxon>
        <taxon>metagenomes</taxon>
        <taxon>ecological metagenomes</taxon>
    </lineage>
</organism>
<accession>A0A0F8Z0V2</accession>
<name>A0A0F8Z0V2_9ZZZZ</name>
<comment type="caution">
    <text evidence="2">The sequence shown here is derived from an EMBL/GenBank/DDBJ whole genome shotgun (WGS) entry which is preliminary data.</text>
</comment>
<protein>
    <recommendedName>
        <fullName evidence="1">Peptidase M24 domain-containing protein</fullName>
    </recommendedName>
</protein>
<dbReference type="EMBL" id="LAZR01053901">
    <property type="protein sequence ID" value="KKK79715.1"/>
    <property type="molecule type" value="Genomic_DNA"/>
</dbReference>
<dbReference type="SUPFAM" id="SSF55920">
    <property type="entry name" value="Creatinase/aminopeptidase"/>
    <property type="match status" value="1"/>
</dbReference>